<dbReference type="EMBL" id="KY514264">
    <property type="protein sequence ID" value="ARB11807.1"/>
    <property type="molecule type" value="Genomic_DNA"/>
</dbReference>
<feature type="compositionally biased region" description="Polar residues" evidence="2">
    <location>
        <begin position="266"/>
        <end position="280"/>
    </location>
</feature>
<sequence>MGLFGSKKKTYRDLSYSRLIEDDYLPDVIGQAITTYVLDEDNTTSLADLMIEYGWKSNAVKWNAAYRWASKPGKYAYGIPGASIVSQTTFTGAASLNEVLESLTGQTNLNYIYSKFGSINMRHAMWQLLSSQYSYNATTNQLNGLNASLGATAYLYSAKSFFNAQVWLLADSFTLEHWGFSPESGATQNRAQNLAAADVSDGTAIGEENYTRVEYTFRFTGLTQTDVVTTTEVETTVRTPNGSGGYDDETTTTNSDSTSTTTDDNGQTLPPASNIVSQDKTVTGTATNTETDDPTTTTTTDPDTGVITIVKTTVSRKTTVTTSSNDVVAFFNMGFGQYDYSSDLFVDTTTVLDDNDMNNYDPDAVLDPSGESVGGDDDYFQVLFTYDVGDTTHIGYFTYQYGSGNYPDLDGISDTTVTDFGKSYPRMYFRLGGNKLSDSRYVDTAAYKTSIKFGKKLDMDWLEILGKIYDSLSSLGKIRDVLMIQCVPANTSNKMEQEYLFRYFKTLYGIRPVITDSNTGTTTVMGEGGGSSTRPTTDYDTYAAHAGTTMKSTDGTINVYNSMDAIGWRSVTGSVGPVGTVSSGRGTGTKLVIYKRTTSNDHGKTSTQTTYGTANTSYHYYRMQISDTVYEEVRVYELSHKVDVGGNGVGRSDDSDELMVPLDYAFRKEFSPHERETLYARATHILICTEYTVKTKWYQSGIFKAVVVVIAVVLSWWTGGASLSLIGVVTAAATAIGAMVVMTLLNKYVFSKLGGVFAIIATVVAIAVAIYTGYLYLTSTTGPFSVTATQMMLVSNVAFQAAQSAQQGVIAKEMQKIATLEEEIADKQEALEVAQKELANPYNTIEDGVFLKAIQGYAYLGEKPQEYFARTLNTNIGVETNNLVDMYYRQSTELPSDVAINQLILQNIQRPFELFNELSNLINQ</sequence>
<keyword evidence="3" id="KW-1133">Transmembrane helix</keyword>
<organism evidence="4 5">
    <name type="scientific">Pectobacterium phage vB_PatP_CB1</name>
    <dbReference type="NCBI Taxonomy" id="1958917"/>
    <lineage>
        <taxon>Viruses</taxon>
        <taxon>Duplodnaviria</taxon>
        <taxon>Heunggongvirae</taxon>
        <taxon>Uroviricota</taxon>
        <taxon>Caudoviricetes</taxon>
        <taxon>Schitoviridae</taxon>
        <taxon>Cbunavirus</taxon>
        <taxon>Cbunavirus CB1</taxon>
    </lineage>
</organism>
<feature type="transmembrane region" description="Helical" evidence="3">
    <location>
        <begin position="701"/>
        <end position="719"/>
    </location>
</feature>
<feature type="region of interest" description="Disordered" evidence="2">
    <location>
        <begin position="231"/>
        <end position="303"/>
    </location>
</feature>
<dbReference type="SUPFAM" id="SSF82866">
    <property type="entry name" value="Multidrug efflux transporter AcrB transmembrane domain"/>
    <property type="match status" value="1"/>
</dbReference>
<dbReference type="Proteomes" id="UP000240218">
    <property type="component" value="Segment"/>
</dbReference>
<evidence type="ECO:0000313" key="5">
    <source>
        <dbReference type="Proteomes" id="UP000240218"/>
    </source>
</evidence>
<evidence type="ECO:0000256" key="2">
    <source>
        <dbReference type="SAM" id="MobiDB-lite"/>
    </source>
</evidence>
<feature type="transmembrane region" description="Helical" evidence="3">
    <location>
        <begin position="757"/>
        <end position="777"/>
    </location>
</feature>
<reference evidence="4 5" key="1">
    <citation type="submission" date="2017-01" db="EMBL/GenBank/DDBJ databases">
        <title>Isolation and charaterisation of Pectobacterium phages.</title>
        <authorList>
            <person name="Buttimer C.T.H."/>
            <person name="Lucid A."/>
            <person name="Coffey A."/>
        </authorList>
    </citation>
    <scope>NUCLEOTIDE SEQUENCE [LARGE SCALE GENOMIC DNA]</scope>
</reference>
<gene>
    <name evidence="4" type="ORF">CB1_80</name>
</gene>
<feature type="compositionally biased region" description="Low complexity" evidence="2">
    <location>
        <begin position="251"/>
        <end position="265"/>
    </location>
</feature>
<keyword evidence="3" id="KW-0472">Membrane</keyword>
<keyword evidence="3" id="KW-0812">Transmembrane</keyword>
<proteinExistence type="predicted"/>
<evidence type="ECO:0000313" key="4">
    <source>
        <dbReference type="EMBL" id="ARB11807.1"/>
    </source>
</evidence>
<keyword evidence="5" id="KW-1185">Reference proteome</keyword>
<evidence type="ECO:0000256" key="3">
    <source>
        <dbReference type="SAM" id="Phobius"/>
    </source>
</evidence>
<feature type="compositionally biased region" description="Low complexity" evidence="2">
    <location>
        <begin position="281"/>
        <end position="303"/>
    </location>
</feature>
<feature type="coiled-coil region" evidence="1">
    <location>
        <begin position="810"/>
        <end position="837"/>
    </location>
</feature>
<keyword evidence="1" id="KW-0175">Coiled coil</keyword>
<feature type="transmembrane region" description="Helical" evidence="3">
    <location>
        <begin position="725"/>
        <end position="745"/>
    </location>
</feature>
<evidence type="ECO:0000256" key="1">
    <source>
        <dbReference type="SAM" id="Coils"/>
    </source>
</evidence>
<name>A0A2P0PAY3_9CAUD</name>
<protein>
    <submittedName>
        <fullName evidence="4">Uncharacterized protein</fullName>
    </submittedName>
</protein>
<accession>A0A2P0PAY3</accession>